<sequence length="114" mass="12807">MTAYDPAEDEVPDPTRDPEGFADYLFDAVSGNLRERPDAGAWAAPPSRATKAQLRAALATADEDYKALRRNLVETDAAFDQLHEWLMAGRPLPDPWRKHFRPVDDVQDEDEPDA</sequence>
<reference evidence="3" key="1">
    <citation type="submission" date="2021-05" db="EMBL/GenBank/DDBJ databases">
        <title>Direct Submission.</title>
        <authorList>
            <person name="Li K."/>
            <person name="Gao J."/>
        </authorList>
    </citation>
    <scope>NUCLEOTIDE SEQUENCE [LARGE SCALE GENOMIC DNA]</scope>
    <source>
        <strain evidence="3">HDS12</strain>
    </source>
</reference>
<evidence type="ECO:0000256" key="1">
    <source>
        <dbReference type="SAM" id="MobiDB-lite"/>
    </source>
</evidence>
<gene>
    <name evidence="2" type="ORF">KGD83_23190</name>
</gene>
<evidence type="ECO:0000313" key="3">
    <source>
        <dbReference type="Proteomes" id="UP000678016"/>
    </source>
</evidence>
<accession>A0ABX8C4V1</accession>
<dbReference type="EMBL" id="CP074132">
    <property type="protein sequence ID" value="QUX28138.1"/>
    <property type="molecule type" value="Genomic_DNA"/>
</dbReference>
<protein>
    <submittedName>
        <fullName evidence="2">Uncharacterized protein</fullName>
    </submittedName>
</protein>
<organism evidence="2 3">
    <name type="scientific">Nocardiopsis akebiae</name>
    <dbReference type="NCBI Taxonomy" id="2831968"/>
    <lineage>
        <taxon>Bacteria</taxon>
        <taxon>Bacillati</taxon>
        <taxon>Actinomycetota</taxon>
        <taxon>Actinomycetes</taxon>
        <taxon>Streptosporangiales</taxon>
        <taxon>Nocardiopsidaceae</taxon>
        <taxon>Nocardiopsis</taxon>
    </lineage>
</organism>
<proteinExistence type="predicted"/>
<feature type="region of interest" description="Disordered" evidence="1">
    <location>
        <begin position="1"/>
        <end position="22"/>
    </location>
</feature>
<evidence type="ECO:0000313" key="2">
    <source>
        <dbReference type="EMBL" id="QUX28138.1"/>
    </source>
</evidence>
<dbReference type="Proteomes" id="UP000678016">
    <property type="component" value="Chromosome"/>
</dbReference>
<dbReference type="RefSeq" id="WP_013151569.1">
    <property type="nucleotide sequence ID" value="NZ_CP074132.1"/>
</dbReference>
<feature type="compositionally biased region" description="Acidic residues" evidence="1">
    <location>
        <begin position="1"/>
        <end position="12"/>
    </location>
</feature>
<dbReference type="GeneID" id="91488609"/>
<name>A0ABX8C4V1_9ACTN</name>
<keyword evidence="3" id="KW-1185">Reference proteome</keyword>